<protein>
    <recommendedName>
        <fullName evidence="3">Spo0E like sporulation regulatory protein</fullName>
    </recommendedName>
</protein>
<proteinExistence type="predicted"/>
<dbReference type="RefSeq" id="WP_073006461.1">
    <property type="nucleotide sequence ID" value="NZ_FQZO01000003.1"/>
</dbReference>
<name>A0A1M6GRC4_9CLOT</name>
<dbReference type="EMBL" id="FQZO01000003">
    <property type="protein sequence ID" value="SHJ12450.1"/>
    <property type="molecule type" value="Genomic_DNA"/>
</dbReference>
<organism evidence="1 2">
    <name type="scientific">Clostridium amylolyticum</name>
    <dbReference type="NCBI Taxonomy" id="1121298"/>
    <lineage>
        <taxon>Bacteria</taxon>
        <taxon>Bacillati</taxon>
        <taxon>Bacillota</taxon>
        <taxon>Clostridia</taxon>
        <taxon>Eubacteriales</taxon>
        <taxon>Clostridiaceae</taxon>
        <taxon>Clostridium</taxon>
    </lineage>
</organism>
<evidence type="ECO:0000313" key="1">
    <source>
        <dbReference type="EMBL" id="SHJ12450.1"/>
    </source>
</evidence>
<evidence type="ECO:0000313" key="2">
    <source>
        <dbReference type="Proteomes" id="UP000184080"/>
    </source>
</evidence>
<evidence type="ECO:0008006" key="3">
    <source>
        <dbReference type="Google" id="ProtNLM"/>
    </source>
</evidence>
<keyword evidence="2" id="KW-1185">Reference proteome</keyword>
<reference evidence="1 2" key="1">
    <citation type="submission" date="2016-11" db="EMBL/GenBank/DDBJ databases">
        <authorList>
            <person name="Jaros S."/>
            <person name="Januszkiewicz K."/>
            <person name="Wedrychowicz H."/>
        </authorList>
    </citation>
    <scope>NUCLEOTIDE SEQUENCE [LARGE SCALE GENOMIC DNA]</scope>
    <source>
        <strain evidence="1 2">DSM 21864</strain>
    </source>
</reference>
<dbReference type="Proteomes" id="UP000184080">
    <property type="component" value="Unassembled WGS sequence"/>
</dbReference>
<gene>
    <name evidence="1" type="ORF">SAMN05444401_2211</name>
</gene>
<accession>A0A1M6GRC4</accession>
<dbReference type="AlphaFoldDB" id="A0A1M6GRC4"/>
<dbReference type="OrthoDB" id="1937906at2"/>
<sequence>MEDLDKKLLSLDKHISEIRDILNEISITEEEEDARLMLSEFLDELIVTYMKTLHEKNKELS</sequence>